<comment type="caution">
    <text evidence="7">The sequence shown here is derived from an EMBL/GenBank/DDBJ whole genome shotgun (WGS) entry which is preliminary data.</text>
</comment>
<dbReference type="InterPro" id="IPR011701">
    <property type="entry name" value="MFS"/>
</dbReference>
<dbReference type="SUPFAM" id="SSF103473">
    <property type="entry name" value="MFS general substrate transporter"/>
    <property type="match status" value="1"/>
</dbReference>
<dbReference type="CDD" id="cd06173">
    <property type="entry name" value="MFS_MefA_like"/>
    <property type="match status" value="1"/>
</dbReference>
<evidence type="ECO:0000313" key="8">
    <source>
        <dbReference type="Proteomes" id="UP000635606"/>
    </source>
</evidence>
<keyword evidence="2" id="KW-1003">Cell membrane</keyword>
<evidence type="ECO:0000256" key="5">
    <source>
        <dbReference type="ARBA" id="ARBA00023136"/>
    </source>
</evidence>
<protein>
    <submittedName>
        <fullName evidence="7">MFS transporter</fullName>
    </submittedName>
</protein>
<dbReference type="PANTHER" id="PTHR23513">
    <property type="entry name" value="INTEGRAL MEMBRANE EFFLUX PROTEIN-RELATED"/>
    <property type="match status" value="1"/>
</dbReference>
<accession>A0A8J3ZSA5</accession>
<evidence type="ECO:0000256" key="1">
    <source>
        <dbReference type="ARBA" id="ARBA00004651"/>
    </source>
</evidence>
<feature type="transmembrane region" description="Helical" evidence="6">
    <location>
        <begin position="300"/>
        <end position="320"/>
    </location>
</feature>
<keyword evidence="5 6" id="KW-0472">Membrane</keyword>
<feature type="transmembrane region" description="Helical" evidence="6">
    <location>
        <begin position="162"/>
        <end position="184"/>
    </location>
</feature>
<name>A0A8J3ZSA5_9ACTN</name>
<feature type="transmembrane region" description="Helical" evidence="6">
    <location>
        <begin position="205"/>
        <end position="226"/>
    </location>
</feature>
<dbReference type="EMBL" id="BOPH01000036">
    <property type="protein sequence ID" value="GIJ68092.1"/>
    <property type="molecule type" value="Genomic_DNA"/>
</dbReference>
<dbReference type="RefSeq" id="WP_203928040.1">
    <property type="nucleotide sequence ID" value="NZ_BOPH01000036.1"/>
</dbReference>
<dbReference type="PANTHER" id="PTHR23513:SF6">
    <property type="entry name" value="MAJOR FACILITATOR SUPERFAMILY ASSOCIATED DOMAIN-CONTAINING PROTEIN"/>
    <property type="match status" value="1"/>
</dbReference>
<comment type="subcellular location">
    <subcellularLocation>
        <location evidence="1">Cell membrane</location>
        <topology evidence="1">Multi-pass membrane protein</topology>
    </subcellularLocation>
</comment>
<evidence type="ECO:0000256" key="2">
    <source>
        <dbReference type="ARBA" id="ARBA00022475"/>
    </source>
</evidence>
<feature type="transmembrane region" description="Helical" evidence="6">
    <location>
        <begin position="365"/>
        <end position="384"/>
    </location>
</feature>
<keyword evidence="3 6" id="KW-0812">Transmembrane</keyword>
<reference evidence="7" key="1">
    <citation type="submission" date="2021-01" db="EMBL/GenBank/DDBJ databases">
        <title>Whole genome shotgun sequence of Virgisporangium ochraceum NBRC 16418.</title>
        <authorList>
            <person name="Komaki H."/>
            <person name="Tamura T."/>
        </authorList>
    </citation>
    <scope>NUCLEOTIDE SEQUENCE</scope>
    <source>
        <strain evidence="7">NBRC 16418</strain>
    </source>
</reference>
<evidence type="ECO:0000256" key="4">
    <source>
        <dbReference type="ARBA" id="ARBA00022989"/>
    </source>
</evidence>
<sequence>MRAALRAPGFGGLVLVWTIINLADSMLFLTLAIWVKDLTGSDGAAGATLAALAVPALFAPLIGHLVDRFPRRRLVSIAALAAAASVLVLTTTDELWVIYAVTMVYAAVGYLLSAAQAGLVRDLLPDEHLAPANGLLTTVDQGLRLITPMAGAGLYVTVGMDAVIATTAALFVVAAVGMTAVRVTETAPATEREPFLREVTAGFRHLFGTPVLGGMTVALAVAIGVTGLTNTTNFAAIEVGLGSGPAMLAVLASVQGAGAVVGGLTAGPLVARWDERRTATVGLVLLGLGIAPTMGTSLALIVVGLLGCGIGVSLTVVSFVTLRQRRTPPTLQGRAAAASNMAFNVPQLSAALAATGLILVVDYRVLIGVTVAVILVAAAGIGLLRTRQPEDGAAPAPAGTVGG</sequence>
<keyword evidence="4 6" id="KW-1133">Transmembrane helix</keyword>
<evidence type="ECO:0000256" key="6">
    <source>
        <dbReference type="SAM" id="Phobius"/>
    </source>
</evidence>
<organism evidence="7 8">
    <name type="scientific">Virgisporangium ochraceum</name>
    <dbReference type="NCBI Taxonomy" id="65505"/>
    <lineage>
        <taxon>Bacteria</taxon>
        <taxon>Bacillati</taxon>
        <taxon>Actinomycetota</taxon>
        <taxon>Actinomycetes</taxon>
        <taxon>Micromonosporales</taxon>
        <taxon>Micromonosporaceae</taxon>
        <taxon>Virgisporangium</taxon>
    </lineage>
</organism>
<evidence type="ECO:0000313" key="7">
    <source>
        <dbReference type="EMBL" id="GIJ68092.1"/>
    </source>
</evidence>
<feature type="transmembrane region" description="Helical" evidence="6">
    <location>
        <begin position="341"/>
        <end position="359"/>
    </location>
</feature>
<keyword evidence="8" id="KW-1185">Reference proteome</keyword>
<dbReference type="AlphaFoldDB" id="A0A8J3ZSA5"/>
<feature type="transmembrane region" description="Helical" evidence="6">
    <location>
        <begin position="12"/>
        <end position="35"/>
    </location>
</feature>
<dbReference type="Gene3D" id="1.20.1250.20">
    <property type="entry name" value="MFS general substrate transporter like domains"/>
    <property type="match status" value="1"/>
</dbReference>
<evidence type="ECO:0000256" key="3">
    <source>
        <dbReference type="ARBA" id="ARBA00022692"/>
    </source>
</evidence>
<feature type="transmembrane region" description="Helical" evidence="6">
    <location>
        <begin position="47"/>
        <end position="66"/>
    </location>
</feature>
<dbReference type="GO" id="GO:0022857">
    <property type="term" value="F:transmembrane transporter activity"/>
    <property type="evidence" value="ECO:0007669"/>
    <property type="project" value="InterPro"/>
</dbReference>
<gene>
    <name evidence="7" type="ORF">Voc01_030090</name>
</gene>
<dbReference type="InterPro" id="IPR036259">
    <property type="entry name" value="MFS_trans_sf"/>
</dbReference>
<feature type="transmembrane region" description="Helical" evidence="6">
    <location>
        <begin position="278"/>
        <end position="294"/>
    </location>
</feature>
<feature type="transmembrane region" description="Helical" evidence="6">
    <location>
        <begin position="246"/>
        <end position="271"/>
    </location>
</feature>
<proteinExistence type="predicted"/>
<dbReference type="Proteomes" id="UP000635606">
    <property type="component" value="Unassembled WGS sequence"/>
</dbReference>
<dbReference type="GO" id="GO:0005886">
    <property type="term" value="C:plasma membrane"/>
    <property type="evidence" value="ECO:0007669"/>
    <property type="project" value="UniProtKB-SubCell"/>
</dbReference>
<feature type="transmembrane region" description="Helical" evidence="6">
    <location>
        <begin position="96"/>
        <end position="120"/>
    </location>
</feature>
<dbReference type="Pfam" id="PF07690">
    <property type="entry name" value="MFS_1"/>
    <property type="match status" value="1"/>
</dbReference>